<dbReference type="STRING" id="46835.A0A504YB15"/>
<dbReference type="GO" id="GO:0005829">
    <property type="term" value="C:cytosol"/>
    <property type="evidence" value="ECO:0007669"/>
    <property type="project" value="TreeGrafter"/>
</dbReference>
<keyword evidence="2 4" id="KW-0697">Rotamase</keyword>
<dbReference type="GO" id="GO:0005634">
    <property type="term" value="C:nucleus"/>
    <property type="evidence" value="ECO:0007669"/>
    <property type="project" value="TreeGrafter"/>
</dbReference>
<dbReference type="InterPro" id="IPR001202">
    <property type="entry name" value="WW_dom"/>
</dbReference>
<proteinExistence type="predicted"/>
<evidence type="ECO:0000256" key="3">
    <source>
        <dbReference type="ARBA" id="ARBA00023235"/>
    </source>
</evidence>
<feature type="domain" description="PpiC" evidence="8">
    <location>
        <begin position="41"/>
        <end position="140"/>
    </location>
</feature>
<dbReference type="FunFam" id="3.10.50.40:FF:000010">
    <property type="entry name" value="Peptidyl-prolyl cis-trans isomerase Pin1"/>
    <property type="match status" value="1"/>
</dbReference>
<dbReference type="GO" id="GO:0080090">
    <property type="term" value="P:regulation of primary metabolic process"/>
    <property type="evidence" value="ECO:0007669"/>
    <property type="project" value="UniProtKB-ARBA"/>
</dbReference>
<dbReference type="EC" id="5.2.1.8" evidence="5"/>
<organism evidence="9 10">
    <name type="scientific">Fasciola gigantica</name>
    <name type="common">Giant liver fluke</name>
    <dbReference type="NCBI Taxonomy" id="46835"/>
    <lineage>
        <taxon>Eukaryota</taxon>
        <taxon>Metazoa</taxon>
        <taxon>Spiralia</taxon>
        <taxon>Lophotrochozoa</taxon>
        <taxon>Platyhelminthes</taxon>
        <taxon>Trematoda</taxon>
        <taxon>Digenea</taxon>
        <taxon>Plagiorchiida</taxon>
        <taxon>Echinostomata</taxon>
        <taxon>Echinostomatoidea</taxon>
        <taxon>Fasciolidae</taxon>
        <taxon>Fasciola</taxon>
    </lineage>
</organism>
<keyword evidence="6" id="KW-0472">Membrane</keyword>
<keyword evidence="3 4" id="KW-0413">Isomerase</keyword>
<dbReference type="SUPFAM" id="SSF54534">
    <property type="entry name" value="FKBP-like"/>
    <property type="match status" value="1"/>
</dbReference>
<dbReference type="SMART" id="SM00456">
    <property type="entry name" value="WW"/>
    <property type="match status" value="1"/>
</dbReference>
<sequence>MSLPEGWISRISSNTGKTYYVNTETQESQWEFPQHPASANPDKVRCLHLLVKHSGSRRPSSWKEASITRTEDEALQIIKKHKERIESGDVDFSELARTKSDCGSAQKGGDLGYFGRGQMQKPFEDAAFQLKVGQLRSSLHGIRDSSDQAYCVNCLPSISNAHRFFTRFSLLLVIKRFSVEILFFGLLCTIYLVSWSR</sequence>
<keyword evidence="6" id="KW-0812">Transmembrane</keyword>
<dbReference type="PROSITE" id="PS50020">
    <property type="entry name" value="WW_DOMAIN_2"/>
    <property type="match status" value="1"/>
</dbReference>
<dbReference type="Pfam" id="PF00639">
    <property type="entry name" value="Rotamase"/>
    <property type="match status" value="1"/>
</dbReference>
<dbReference type="Pfam" id="PF00397">
    <property type="entry name" value="WW"/>
    <property type="match status" value="1"/>
</dbReference>
<comment type="catalytic activity">
    <reaction evidence="1 5">
        <text>[protein]-peptidylproline (omega=180) = [protein]-peptidylproline (omega=0)</text>
        <dbReference type="Rhea" id="RHEA:16237"/>
        <dbReference type="Rhea" id="RHEA-COMP:10747"/>
        <dbReference type="Rhea" id="RHEA-COMP:10748"/>
        <dbReference type="ChEBI" id="CHEBI:83833"/>
        <dbReference type="ChEBI" id="CHEBI:83834"/>
        <dbReference type="EC" id="5.2.1.8"/>
    </reaction>
</comment>
<protein>
    <recommendedName>
        <fullName evidence="5">Peptidyl-prolyl cis-trans isomerase</fullName>
        <ecNumber evidence="5">5.2.1.8</ecNumber>
    </recommendedName>
</protein>
<dbReference type="PROSITE" id="PS01159">
    <property type="entry name" value="WW_DOMAIN_1"/>
    <property type="match status" value="1"/>
</dbReference>
<evidence type="ECO:0000256" key="4">
    <source>
        <dbReference type="PROSITE-ProRule" id="PRU00278"/>
    </source>
</evidence>
<evidence type="ECO:0000313" key="10">
    <source>
        <dbReference type="Proteomes" id="UP000316759"/>
    </source>
</evidence>
<evidence type="ECO:0000256" key="5">
    <source>
        <dbReference type="RuleBase" id="RU363014"/>
    </source>
</evidence>
<dbReference type="GO" id="GO:0003755">
    <property type="term" value="F:peptidyl-prolyl cis-trans isomerase activity"/>
    <property type="evidence" value="ECO:0007669"/>
    <property type="project" value="UniProtKB-UniRule"/>
</dbReference>
<dbReference type="AlphaFoldDB" id="A0A504YB15"/>
<dbReference type="Gene3D" id="2.20.70.10">
    <property type="match status" value="1"/>
</dbReference>
<evidence type="ECO:0000256" key="2">
    <source>
        <dbReference type="ARBA" id="ARBA00023110"/>
    </source>
</evidence>
<keyword evidence="10" id="KW-1185">Reference proteome</keyword>
<dbReference type="OrthoDB" id="2530521at2759"/>
<dbReference type="PANTHER" id="PTHR10657">
    <property type="entry name" value="PEPTIDYL-PROLYL CIS-TRANS ISOMERASE"/>
    <property type="match status" value="1"/>
</dbReference>
<evidence type="ECO:0000313" key="9">
    <source>
        <dbReference type="EMBL" id="TPP58203.1"/>
    </source>
</evidence>
<dbReference type="InterPro" id="IPR000297">
    <property type="entry name" value="PPIase_PpiC"/>
</dbReference>
<dbReference type="InterPro" id="IPR023058">
    <property type="entry name" value="PPIase_PpiC_CS"/>
</dbReference>
<accession>A0A504YB15</accession>
<dbReference type="EMBL" id="SUNJ01012266">
    <property type="protein sequence ID" value="TPP58203.1"/>
    <property type="molecule type" value="Genomic_DNA"/>
</dbReference>
<comment type="caution">
    <text evidence="9">The sequence shown here is derived from an EMBL/GenBank/DDBJ whole genome shotgun (WGS) entry which is preliminary data.</text>
</comment>
<dbReference type="InterPro" id="IPR046357">
    <property type="entry name" value="PPIase_dom_sf"/>
</dbReference>
<dbReference type="InterPro" id="IPR051370">
    <property type="entry name" value="PPIase_Pin1"/>
</dbReference>
<gene>
    <name evidence="9" type="ORF">FGIG_11151</name>
</gene>
<feature type="domain" description="WW" evidence="7">
    <location>
        <begin position="1"/>
        <end position="35"/>
    </location>
</feature>
<name>A0A504YB15_FASGI</name>
<evidence type="ECO:0000256" key="6">
    <source>
        <dbReference type="SAM" id="Phobius"/>
    </source>
</evidence>
<dbReference type="PANTHER" id="PTHR10657:SF4">
    <property type="entry name" value="PEPTIDYL-PROLYL CIS-TRANS ISOMERASE-RELATED"/>
    <property type="match status" value="1"/>
</dbReference>
<dbReference type="GO" id="GO:0060255">
    <property type="term" value="P:regulation of macromolecule metabolic process"/>
    <property type="evidence" value="ECO:0007669"/>
    <property type="project" value="UniProtKB-ARBA"/>
</dbReference>
<keyword evidence="6" id="KW-1133">Transmembrane helix</keyword>
<reference evidence="9 10" key="1">
    <citation type="submission" date="2019-04" db="EMBL/GenBank/DDBJ databases">
        <title>Annotation for the trematode Fasciola gigantica.</title>
        <authorList>
            <person name="Choi Y.-J."/>
        </authorList>
    </citation>
    <scope>NUCLEOTIDE SEQUENCE [LARGE SCALE GENOMIC DNA]</scope>
    <source>
        <strain evidence="9">Uganda_cow_1</strain>
    </source>
</reference>
<dbReference type="PROSITE" id="PS50198">
    <property type="entry name" value="PPIC_PPIASE_2"/>
    <property type="match status" value="1"/>
</dbReference>
<evidence type="ECO:0000259" key="8">
    <source>
        <dbReference type="PROSITE" id="PS50198"/>
    </source>
</evidence>
<dbReference type="Proteomes" id="UP000316759">
    <property type="component" value="Unassembled WGS sequence"/>
</dbReference>
<dbReference type="InterPro" id="IPR036020">
    <property type="entry name" value="WW_dom_sf"/>
</dbReference>
<dbReference type="SUPFAM" id="SSF51045">
    <property type="entry name" value="WW domain"/>
    <property type="match status" value="1"/>
</dbReference>
<dbReference type="Gene3D" id="3.10.50.40">
    <property type="match status" value="1"/>
</dbReference>
<evidence type="ECO:0000259" key="7">
    <source>
        <dbReference type="PROSITE" id="PS50020"/>
    </source>
</evidence>
<dbReference type="CDD" id="cd00201">
    <property type="entry name" value="WW"/>
    <property type="match status" value="1"/>
</dbReference>
<dbReference type="PROSITE" id="PS01096">
    <property type="entry name" value="PPIC_PPIASE_1"/>
    <property type="match status" value="1"/>
</dbReference>
<evidence type="ECO:0000256" key="1">
    <source>
        <dbReference type="ARBA" id="ARBA00000971"/>
    </source>
</evidence>
<feature type="transmembrane region" description="Helical" evidence="6">
    <location>
        <begin position="177"/>
        <end position="195"/>
    </location>
</feature>